<evidence type="ECO:0000313" key="2">
    <source>
        <dbReference type="Ensembl" id="ENSRNOP00000026601.2"/>
    </source>
</evidence>
<dbReference type="GO" id="GO:0003779">
    <property type="term" value="F:actin binding"/>
    <property type="evidence" value="ECO:0000318"/>
    <property type="project" value="GO_Central"/>
</dbReference>
<feature type="compositionally biased region" description="Basic and acidic residues" evidence="1">
    <location>
        <begin position="86"/>
        <end position="128"/>
    </location>
</feature>
<protein>
    <submittedName>
        <fullName evidence="2">Mk1 protein</fullName>
    </submittedName>
</protein>
<dbReference type="GO" id="GO:0030163">
    <property type="term" value="P:protein catabolic process"/>
    <property type="evidence" value="ECO:0000314"/>
    <property type="project" value="RGD"/>
</dbReference>
<keyword evidence="3" id="KW-1185">Reference proteome</keyword>
<organism evidence="2 3">
    <name type="scientific">Rattus norvegicus</name>
    <name type="common">Rat</name>
    <dbReference type="NCBI Taxonomy" id="10116"/>
    <lineage>
        <taxon>Eukaryota</taxon>
        <taxon>Metazoa</taxon>
        <taxon>Chordata</taxon>
        <taxon>Craniata</taxon>
        <taxon>Vertebrata</taxon>
        <taxon>Euteleostomi</taxon>
        <taxon>Mammalia</taxon>
        <taxon>Eutheria</taxon>
        <taxon>Euarchontoglires</taxon>
        <taxon>Glires</taxon>
        <taxon>Rodentia</taxon>
        <taxon>Myomorpha</taxon>
        <taxon>Muroidea</taxon>
        <taxon>Muridae</taxon>
        <taxon>Murinae</taxon>
        <taxon>Rattus</taxon>
    </lineage>
</organism>
<reference evidence="2" key="2">
    <citation type="submission" date="2025-03" db="UniProtKB">
        <authorList>
            <consortium name="Ensembl"/>
        </authorList>
    </citation>
    <scope>IDENTIFICATION</scope>
    <source>
        <strain evidence="2">Brown Norway</strain>
    </source>
</reference>
<name>F7FNJ2_RAT</name>
<proteinExistence type="predicted"/>
<gene>
    <name evidence="2 5" type="primary">Mk1</name>
    <name evidence="4" type="synonym">Pgpep1</name>
</gene>
<dbReference type="Ensembl" id="ENSRNOT00000026601.4">
    <property type="protein sequence ID" value="ENSRNOP00000026601.2"/>
    <property type="gene ID" value="ENSRNOG00000019657.4"/>
</dbReference>
<dbReference type="RGD" id="621165">
    <property type="gene designation" value="Mk1"/>
</dbReference>
<dbReference type="AlphaFoldDB" id="F7FNJ2"/>
<feature type="region of interest" description="Disordered" evidence="1">
    <location>
        <begin position="40"/>
        <end position="63"/>
    </location>
</feature>
<dbReference type="Proteomes" id="UP000002494">
    <property type="component" value="Chromosome 16"/>
</dbReference>
<dbReference type="GO" id="GO:0005737">
    <property type="term" value="C:cytoplasm"/>
    <property type="evidence" value="ECO:0000318"/>
    <property type="project" value="GO_Central"/>
</dbReference>
<feature type="compositionally biased region" description="Low complexity" evidence="1">
    <location>
        <begin position="41"/>
        <end position="59"/>
    </location>
</feature>
<dbReference type="HOGENOM" id="CLU_123405_1_0_1"/>
<dbReference type="GeneTree" id="ENSGT00390000015368"/>
<evidence type="ECO:0000313" key="5">
    <source>
        <dbReference type="RGD" id="621165"/>
    </source>
</evidence>
<feature type="region of interest" description="Disordered" evidence="1">
    <location>
        <begin position="86"/>
        <end position="135"/>
    </location>
</feature>
<dbReference type="GO" id="GO:0032233">
    <property type="term" value="P:positive regulation of actin filament bundle assembly"/>
    <property type="evidence" value="ECO:0000318"/>
    <property type="project" value="GO_Central"/>
</dbReference>
<evidence type="ECO:0000313" key="4">
    <source>
        <dbReference type="RGD" id="1303133"/>
    </source>
</evidence>
<evidence type="ECO:0000313" key="3">
    <source>
        <dbReference type="Proteomes" id="UP000002494"/>
    </source>
</evidence>
<dbReference type="RGD" id="1303133">
    <property type="gene designation" value="Pgpep1"/>
</dbReference>
<dbReference type="AGR" id="RGD:621165"/>
<reference evidence="2" key="1">
    <citation type="journal article" date="2004" name="Nature">
        <title>Genome sequence of the Brown Norway rat yields insights into mammalian evolution.</title>
        <authorList>
            <consortium name="Rat Genome Sequencing Project Consortium"/>
            <person name="Gibbs R.A."/>
            <person name="Weinstock G.M."/>
            <person name="Metzker M.L."/>
            <person name="Muzny D.M."/>
            <person name="Sodergren E.J."/>
            <person name="Scherer S."/>
            <person name="Scott G."/>
            <person name="Steffen D."/>
            <person name="Worley K.C."/>
            <person name="Burch P.E."/>
            <person name="Okwuonu G."/>
            <person name="Hines S."/>
            <person name="Lewis L."/>
            <person name="Deramo C."/>
            <person name="Delgado O."/>
            <person name="Dugan-Rocha S."/>
            <person name="Miner G."/>
            <person name="Morgan M."/>
            <person name="Hawes A."/>
            <person name="Gill R."/>
            <person name="Holt R.A."/>
            <person name="Adams M.D."/>
            <person name="Amanatides P.G."/>
            <person name="Baden-Tillson H."/>
            <person name="Barnstead M."/>
            <person name="Chin S."/>
            <person name="Evans C.A."/>
            <person name="Ferriera S."/>
            <person name="Fosler C."/>
            <person name="Glodek A."/>
            <person name="Gu Z."/>
            <person name="Jennings D."/>
            <person name="Kraft C.L."/>
            <person name="Nguyen T."/>
            <person name="Pfannkoch C.M."/>
            <person name="Sitter C."/>
            <person name="Sutton G.G."/>
            <person name="Venter J.C."/>
            <person name="Woodage T."/>
            <person name="Smith D."/>
            <person name="Lee H.-M."/>
            <person name="Gustafson E."/>
            <person name="Cahill P."/>
            <person name="Kana A."/>
            <person name="Doucette-Stamm L."/>
            <person name="Weinstock K."/>
            <person name="Fechtel K."/>
            <person name="Weiss R.B."/>
            <person name="Dunn D.M."/>
            <person name="Green E.D."/>
            <person name="Blakesley R.W."/>
            <person name="Bouffard G.G."/>
            <person name="De Jong P.J."/>
            <person name="Osoegawa K."/>
            <person name="Zhu B."/>
            <person name="Marra M."/>
            <person name="Schein J."/>
            <person name="Bosdet I."/>
            <person name="Fjell C."/>
            <person name="Jones S."/>
            <person name="Krzywinski M."/>
            <person name="Mathewson C."/>
            <person name="Siddiqui A."/>
            <person name="Wye N."/>
            <person name="McPherson J."/>
            <person name="Zhao S."/>
            <person name="Fraser C.M."/>
            <person name="Shetty J."/>
            <person name="Shatsman S."/>
            <person name="Geer K."/>
            <person name="Chen Y."/>
            <person name="Abramzon S."/>
            <person name="Nierman W.C."/>
            <person name="Havlak P.H."/>
            <person name="Chen R."/>
            <person name="Durbin K.J."/>
            <person name="Egan A."/>
            <person name="Ren Y."/>
            <person name="Song X.-Z."/>
            <person name="Li B."/>
            <person name="Liu Y."/>
            <person name="Qin X."/>
            <person name="Cawley S."/>
            <person name="Cooney A.J."/>
            <person name="D'Souza L.M."/>
            <person name="Martin K."/>
            <person name="Wu J.Q."/>
            <person name="Gonzalez-Garay M.L."/>
            <person name="Jackson A.R."/>
            <person name="Kalafus K.J."/>
            <person name="McLeod M.P."/>
            <person name="Milosavljevic A."/>
            <person name="Virk D."/>
            <person name="Volkov A."/>
            <person name="Wheeler D.A."/>
            <person name="Zhang Z."/>
            <person name="Bailey J.A."/>
            <person name="Eichler E.E."/>
            <person name="Tuzun E."/>
            <person name="Birney E."/>
            <person name="Mongin E."/>
            <person name="Ureta-Vidal A."/>
            <person name="Woodwark C."/>
            <person name="Zdobnov E."/>
            <person name="Bork P."/>
            <person name="Suyama M."/>
            <person name="Torrents D."/>
            <person name="Alexandersson M."/>
            <person name="Trask B.J."/>
            <person name="Young J.M."/>
            <person name="Huang H."/>
            <person name="Wang H."/>
            <person name="Xing H."/>
            <person name="Daniels S."/>
            <person name="Gietzen D."/>
            <person name="Schmidt J."/>
            <person name="Stevens K."/>
            <person name="Vitt U."/>
            <person name="Wingrove J."/>
            <person name="Camara F."/>
            <person name="Mar Alba M."/>
            <person name="Abril J.F."/>
            <person name="Guigo R."/>
            <person name="Smit A."/>
            <person name="Dubchak I."/>
            <person name="Rubin E.M."/>
            <person name="Couronne O."/>
            <person name="Poliakov A."/>
            <person name="Huebner N."/>
            <person name="Ganten D."/>
            <person name="Goesele C."/>
            <person name="Hummel O."/>
            <person name="Kreitler T."/>
            <person name="Lee Y.-A."/>
            <person name="Monti J."/>
            <person name="Schulz H."/>
            <person name="Zimdahl H."/>
            <person name="Himmelbauer H."/>
            <person name="Lehrach H."/>
            <person name="Jacob H.J."/>
            <person name="Bromberg S."/>
            <person name="Gullings-Handley J."/>
            <person name="Jensen-Seaman M.I."/>
            <person name="Kwitek A.E."/>
            <person name="Lazar J."/>
            <person name="Pasko D."/>
            <person name="Tonellato P.J."/>
            <person name="Twigger S."/>
            <person name="Ponting C.P."/>
            <person name="Duarte J.M."/>
            <person name="Rice S."/>
            <person name="Goodstadt L."/>
            <person name="Beatson S.A."/>
            <person name="Emes R.D."/>
            <person name="Winter E.E."/>
            <person name="Webber C."/>
            <person name="Brandt P."/>
            <person name="Nyakatura G."/>
            <person name="Adetobi M."/>
            <person name="Chiaromonte F."/>
            <person name="Elnitski L."/>
            <person name="Eswara P."/>
            <person name="Hardison R.C."/>
            <person name="Hou M."/>
            <person name="Kolbe D."/>
            <person name="Makova K."/>
            <person name="Miller W."/>
            <person name="Nekrutenko A."/>
            <person name="Riemer C."/>
            <person name="Schwartz S."/>
            <person name="Taylor J."/>
            <person name="Yang S."/>
            <person name="Zhang Y."/>
            <person name="Lindpaintner K."/>
            <person name="Andrews T.D."/>
            <person name="Caccamo M."/>
            <person name="Clamp M."/>
            <person name="Clarke L."/>
            <person name="Curwen V."/>
            <person name="Durbin R.M."/>
            <person name="Eyras E."/>
            <person name="Searle S.M."/>
            <person name="Cooper G.M."/>
            <person name="Batzoglou S."/>
            <person name="Brudno M."/>
            <person name="Sidow A."/>
            <person name="Stone E.A."/>
            <person name="Payseur B.A."/>
            <person name="Bourque G."/>
            <person name="Lopez-Otin C."/>
            <person name="Puente X.S."/>
            <person name="Chakrabarti K."/>
            <person name="Chatterji S."/>
            <person name="Dewey C."/>
            <person name="Pachter L."/>
            <person name="Bray N."/>
            <person name="Yap V.B."/>
            <person name="Caspi A."/>
            <person name="Tesler G."/>
            <person name="Pevzner P.A."/>
            <person name="Haussler D."/>
            <person name="Roskin K.M."/>
            <person name="Baertsch R."/>
            <person name="Clawson H."/>
            <person name="Furey T.S."/>
            <person name="Hinrichs A.S."/>
            <person name="Karolchik D."/>
            <person name="Kent W.J."/>
            <person name="Rosenbloom K.R."/>
            <person name="Trumbower H."/>
            <person name="Weirauch M."/>
            <person name="Cooper D.N."/>
            <person name="Stenson P.D."/>
            <person name="Ma B."/>
            <person name="Brent M."/>
            <person name="Arumugam M."/>
            <person name="Shteynberg D."/>
            <person name="Copley R.R."/>
            <person name="Taylor M.S."/>
            <person name="Riethman H."/>
            <person name="Mudunuri U."/>
            <person name="Peterson J."/>
            <person name="Guyer M."/>
            <person name="Felsenfeld A."/>
            <person name="Old S."/>
            <person name="Mockrin S."/>
            <person name="Collins F.S."/>
        </authorList>
    </citation>
    <scope>NUCLEOTIDE SEQUENCE [LARGE SCALE GENOMIC DNA]</scope>
    <source>
        <strain evidence="2">Brown Norway</strain>
    </source>
</reference>
<sequence length="135" mass="15181">MASHLRHPLFSTHTIIFWGRYPISLIAVKTTWGLGLDGQVLPPTQTPSPGSGIPTPSLLTDTHHPFLNTENAQKLKTKFEKCRKEIEEREKKGPGKNDNVEKAAEKLEALSVREARDGAKEKSEEKQRTTFSFPF</sequence>
<accession>F7FNJ2</accession>
<dbReference type="GO" id="GO:0030833">
    <property type="term" value="P:regulation of actin filament polymerization"/>
    <property type="evidence" value="ECO:0000318"/>
    <property type="project" value="GO_Central"/>
</dbReference>
<dbReference type="GO" id="GO:0008233">
    <property type="term" value="F:peptidase activity"/>
    <property type="evidence" value="ECO:0000314"/>
    <property type="project" value="RGD"/>
</dbReference>
<evidence type="ECO:0000256" key="1">
    <source>
        <dbReference type="SAM" id="MobiDB-lite"/>
    </source>
</evidence>